<dbReference type="InterPro" id="IPR004046">
    <property type="entry name" value="GST_C"/>
</dbReference>
<accession>A0A0K8P2W5</accession>
<dbReference type="CDD" id="cd10291">
    <property type="entry name" value="GST_C_YfcG_like"/>
    <property type="match status" value="1"/>
</dbReference>
<evidence type="ECO:0000313" key="4">
    <source>
        <dbReference type="EMBL" id="GAP36953.1"/>
    </source>
</evidence>
<dbReference type="EC" id="2.5.1.18" evidence="4"/>
<sequence length="246" mass="27389">MIDLYTAATPNGHKLSIALEELGLPYTVHVLDLARGDQKQPAFLAINPNGRIPAIVDRAAGDFAVFESGACLVYLAEKTGRLMPADPQGRSRVLQWLMFQMGGIGPMMGQANVFFRYFPEKIPAAIDRYQGETRRLFTVLDGHLARHEYLAGDYSIADIANWAWVRTHRWSGVSLEGLPHLKRWRDQIRARPAVQRGIGIPPSAVDLTRDGDERAQAFAEQARTMVERGGSLPRPAADDARQEDTR</sequence>
<organism evidence="4 5">
    <name type="scientific">Piscinibacter sakaiensis</name>
    <name type="common">Ideonella sakaiensis</name>
    <dbReference type="NCBI Taxonomy" id="1547922"/>
    <lineage>
        <taxon>Bacteria</taxon>
        <taxon>Pseudomonadati</taxon>
        <taxon>Pseudomonadota</taxon>
        <taxon>Betaproteobacteria</taxon>
        <taxon>Burkholderiales</taxon>
        <taxon>Sphaerotilaceae</taxon>
        <taxon>Piscinibacter</taxon>
    </lineage>
</organism>
<dbReference type="PROSITE" id="PS50404">
    <property type="entry name" value="GST_NTER"/>
    <property type="match status" value="1"/>
</dbReference>
<feature type="domain" description="GST C-terminal" evidence="3">
    <location>
        <begin position="86"/>
        <end position="218"/>
    </location>
</feature>
<dbReference type="SFLD" id="SFLDS00019">
    <property type="entry name" value="Glutathione_Transferase_(cytos"/>
    <property type="match status" value="1"/>
</dbReference>
<dbReference type="Pfam" id="PF13409">
    <property type="entry name" value="GST_N_2"/>
    <property type="match status" value="1"/>
</dbReference>
<dbReference type="Gene3D" id="3.40.30.10">
    <property type="entry name" value="Glutaredoxin"/>
    <property type="match status" value="1"/>
</dbReference>
<dbReference type="RefSeq" id="WP_054020922.1">
    <property type="nucleotide sequence ID" value="NZ_BBYR01000040.1"/>
</dbReference>
<dbReference type="InterPro" id="IPR040079">
    <property type="entry name" value="Glutathione_S-Trfase"/>
</dbReference>
<reference evidence="5" key="1">
    <citation type="submission" date="2015-07" db="EMBL/GenBank/DDBJ databases">
        <title>Discovery of a poly(ethylene terephthalate assimilation.</title>
        <authorList>
            <person name="Yoshida S."/>
            <person name="Hiraga K."/>
            <person name="Takehana T."/>
            <person name="Taniguchi I."/>
            <person name="Yamaji H."/>
            <person name="Maeda Y."/>
            <person name="Toyohara K."/>
            <person name="Miyamoto K."/>
            <person name="Kimura Y."/>
            <person name="Oda K."/>
        </authorList>
    </citation>
    <scope>NUCLEOTIDE SEQUENCE [LARGE SCALE GENOMIC DNA]</scope>
    <source>
        <strain evidence="5">NBRC 110686 / TISTR 2288 / 201-F6</strain>
    </source>
</reference>
<keyword evidence="4" id="KW-0808">Transferase</keyword>
<dbReference type="InterPro" id="IPR036282">
    <property type="entry name" value="Glutathione-S-Trfase_C_sf"/>
</dbReference>
<feature type="domain" description="GST N-terminal" evidence="2">
    <location>
        <begin position="1"/>
        <end position="83"/>
    </location>
</feature>
<dbReference type="SUPFAM" id="SSF47616">
    <property type="entry name" value="GST C-terminal domain-like"/>
    <property type="match status" value="1"/>
</dbReference>
<proteinExistence type="predicted"/>
<dbReference type="GO" id="GO:0004364">
    <property type="term" value="F:glutathione transferase activity"/>
    <property type="evidence" value="ECO:0007669"/>
    <property type="project" value="UniProtKB-EC"/>
</dbReference>
<comment type="caution">
    <text evidence="4">The sequence shown here is derived from an EMBL/GenBank/DDBJ whole genome shotgun (WGS) entry which is preliminary data.</text>
</comment>
<dbReference type="Proteomes" id="UP000037660">
    <property type="component" value="Unassembled WGS sequence"/>
</dbReference>
<dbReference type="OrthoDB" id="81087at2"/>
<dbReference type="AlphaFoldDB" id="A0A0K8P2W5"/>
<name>A0A0K8P2W5_PISS1</name>
<dbReference type="SFLD" id="SFLDG01151">
    <property type="entry name" value="Main.2:_Nu-like"/>
    <property type="match status" value="1"/>
</dbReference>
<evidence type="ECO:0000259" key="3">
    <source>
        <dbReference type="PROSITE" id="PS50405"/>
    </source>
</evidence>
<protein>
    <submittedName>
        <fullName evidence="4">Glutathione S-transferase</fullName>
        <ecNumber evidence="4">2.5.1.18</ecNumber>
    </submittedName>
</protein>
<dbReference type="STRING" id="1547922.ISF6_2808"/>
<keyword evidence="5" id="KW-1185">Reference proteome</keyword>
<dbReference type="CDD" id="cd03048">
    <property type="entry name" value="GST_N_Ure2p_like"/>
    <property type="match status" value="1"/>
</dbReference>
<dbReference type="SFLD" id="SFLDG00358">
    <property type="entry name" value="Main_(cytGST)"/>
    <property type="match status" value="1"/>
</dbReference>
<evidence type="ECO:0000256" key="1">
    <source>
        <dbReference type="SAM" id="MobiDB-lite"/>
    </source>
</evidence>
<evidence type="ECO:0000259" key="2">
    <source>
        <dbReference type="PROSITE" id="PS50404"/>
    </source>
</evidence>
<dbReference type="SFLD" id="SFLDG01150">
    <property type="entry name" value="Main.1:_Beta-like"/>
    <property type="match status" value="1"/>
</dbReference>
<feature type="compositionally biased region" description="Basic and acidic residues" evidence="1">
    <location>
        <begin position="236"/>
        <end position="246"/>
    </location>
</feature>
<dbReference type="InterPro" id="IPR010987">
    <property type="entry name" value="Glutathione-S-Trfase_C-like"/>
</dbReference>
<dbReference type="PROSITE" id="PS50405">
    <property type="entry name" value="GST_CTER"/>
    <property type="match status" value="1"/>
</dbReference>
<gene>
    <name evidence="4" type="ORF">ISF6_2808</name>
</gene>
<dbReference type="Gene3D" id="1.20.1050.10">
    <property type="match status" value="1"/>
</dbReference>
<dbReference type="SUPFAM" id="SSF52833">
    <property type="entry name" value="Thioredoxin-like"/>
    <property type="match status" value="1"/>
</dbReference>
<reference evidence="4 5" key="2">
    <citation type="journal article" date="2016" name="Science">
        <title>A bacterium that degrades and assimilates poly(ethylene terephthalate).</title>
        <authorList>
            <person name="Yoshida S."/>
            <person name="Hiraga K."/>
            <person name="Takehana T."/>
            <person name="Taniguchi I."/>
            <person name="Yamaji H."/>
            <person name="Maeda Y."/>
            <person name="Toyohara K."/>
            <person name="Miyamoto K."/>
            <person name="Kimura Y."/>
            <person name="Oda K."/>
        </authorList>
    </citation>
    <scope>NUCLEOTIDE SEQUENCE [LARGE SCALE GENOMIC DNA]</scope>
    <source>
        <strain evidence="5">NBRC 110686 / TISTR 2288 / 201-F6</strain>
    </source>
</reference>
<dbReference type="Pfam" id="PF00043">
    <property type="entry name" value="GST_C"/>
    <property type="match status" value="1"/>
</dbReference>
<dbReference type="PANTHER" id="PTHR44051:SF22">
    <property type="entry name" value="DISULFIDE-BOND OXIDOREDUCTASE YGHU"/>
    <property type="match status" value="1"/>
</dbReference>
<dbReference type="EMBL" id="BBYR01000040">
    <property type="protein sequence ID" value="GAP36953.1"/>
    <property type="molecule type" value="Genomic_DNA"/>
</dbReference>
<evidence type="ECO:0000313" key="5">
    <source>
        <dbReference type="Proteomes" id="UP000037660"/>
    </source>
</evidence>
<dbReference type="InterPro" id="IPR004045">
    <property type="entry name" value="Glutathione_S-Trfase_N"/>
</dbReference>
<feature type="region of interest" description="Disordered" evidence="1">
    <location>
        <begin position="224"/>
        <end position="246"/>
    </location>
</feature>
<dbReference type="PANTHER" id="PTHR44051">
    <property type="entry name" value="GLUTATHIONE S-TRANSFERASE-RELATED"/>
    <property type="match status" value="1"/>
</dbReference>
<dbReference type="InterPro" id="IPR036249">
    <property type="entry name" value="Thioredoxin-like_sf"/>
</dbReference>